<name>A0A2U8VR26_9HYPH</name>
<reference evidence="1 2" key="1">
    <citation type="submission" date="2018-05" db="EMBL/GenBank/DDBJ databases">
        <title>Complete Genome Sequence of Methylobacterium sp. 17Sr1-43.</title>
        <authorList>
            <person name="Srinivasan S."/>
        </authorList>
    </citation>
    <scope>NUCLEOTIDE SEQUENCE [LARGE SCALE GENOMIC DNA]</scope>
    <source>
        <strain evidence="1 2">17Sr1-43</strain>
    </source>
</reference>
<evidence type="ECO:0000313" key="2">
    <source>
        <dbReference type="Proteomes" id="UP000246058"/>
    </source>
</evidence>
<sequence>MIDWRSEARLREERIAAGHACADGKVVPATRAVELLEAVLRPGDRVCLEGDNQKQADCLARALAACDSSKVHDLHMVQSGIVLPEHLDVFETGIARRLDYSYSGPQGARIARMLYGGQIELGAVHTYLELFARYFVDLTPNVALIAGVSADREGNLYTGPNTEDTPTVVEATAFKNGVVIAQVNEIVDHVPRIDIPGDRIDFVVAADRPFYVEPLFTRDPAAMTETQVLMAMMAIKGIYAEYGIRRLNHGIGFGTAAIELLLPTYGERLGLKGRIATHWALNPHPTLIPAIESGWVQQVHCFGSEVGMDRYIRARPDIFFTGRDGSLRSNRAFCQTAGLYACDLFIGSTLQIDLMGHSSTVTQNRVAGFGGAPNMGSDPHGRRHPSDTWMKAGREAQVTGDPMLMRGRKLVVQLVETFGDKLVPTFVERLDAMELARKTGLELAPVMIYADDVTHIVTEEGIANLLLCRDADEREQAIRGVAGYTEIGRGRDRAKVEDLRARGIVRRPEDLGIEPLDADRALLAAKSIKDLVHWSGGLYEPPAKFRNW</sequence>
<dbReference type="InterPro" id="IPR037171">
    <property type="entry name" value="NagB/RpiA_transferase-like"/>
</dbReference>
<dbReference type="Pfam" id="PF16957">
    <property type="entry name" value="Mal_decarbox_Al"/>
    <property type="match status" value="1"/>
</dbReference>
<dbReference type="SUPFAM" id="SSF100950">
    <property type="entry name" value="NagB/RpiA/CoA transferase-like"/>
    <property type="match status" value="2"/>
</dbReference>
<evidence type="ECO:0000313" key="1">
    <source>
        <dbReference type="EMBL" id="AWN35930.1"/>
    </source>
</evidence>
<dbReference type="PANTHER" id="PTHR43293:SF2">
    <property type="entry name" value="MALONATE DECARBOXYLASE ALPHA SUBUNIT"/>
    <property type="match status" value="1"/>
</dbReference>
<dbReference type="InterPro" id="IPR005777">
    <property type="entry name" value="MadA"/>
</dbReference>
<dbReference type="GO" id="GO:0016740">
    <property type="term" value="F:transferase activity"/>
    <property type="evidence" value="ECO:0007669"/>
    <property type="project" value="InterPro"/>
</dbReference>
<accession>A0A2U8VR26</accession>
<dbReference type="EMBL" id="CP029551">
    <property type="protein sequence ID" value="AWN35930.1"/>
    <property type="molecule type" value="Genomic_DNA"/>
</dbReference>
<dbReference type="NCBIfam" id="TIGR01110">
    <property type="entry name" value="mdcA"/>
    <property type="match status" value="1"/>
</dbReference>
<dbReference type="Gene3D" id="3.40.1080.10">
    <property type="entry name" value="Glutaconate Coenzyme A-transferase"/>
    <property type="match status" value="1"/>
</dbReference>
<organism evidence="1 2">
    <name type="scientific">Methylobacterium radiodurans</name>
    <dbReference type="NCBI Taxonomy" id="2202828"/>
    <lineage>
        <taxon>Bacteria</taxon>
        <taxon>Pseudomonadati</taxon>
        <taxon>Pseudomonadota</taxon>
        <taxon>Alphaproteobacteria</taxon>
        <taxon>Hyphomicrobiales</taxon>
        <taxon>Methylobacteriaceae</taxon>
        <taxon>Methylobacterium</taxon>
    </lineage>
</organism>
<protein>
    <submittedName>
        <fullName evidence="1">Malonate decarboxylase subunit alpha</fullName>
    </submittedName>
</protein>
<dbReference type="RefSeq" id="WP_109951042.1">
    <property type="nucleotide sequence ID" value="NZ_CP029551.1"/>
</dbReference>
<dbReference type="KEGG" id="meti:DK427_09455"/>
<dbReference type="AlphaFoldDB" id="A0A2U8VR26"/>
<dbReference type="PANTHER" id="PTHR43293">
    <property type="entry name" value="ACETATE COA-TRANSFERASE YDIF"/>
    <property type="match status" value="1"/>
</dbReference>
<proteinExistence type="predicted"/>
<keyword evidence="2" id="KW-1185">Reference proteome</keyword>
<dbReference type="Proteomes" id="UP000246058">
    <property type="component" value="Chromosome"/>
</dbReference>
<dbReference type="OrthoDB" id="5481335at2"/>
<gene>
    <name evidence="1" type="primary">mdcA</name>
    <name evidence="1" type="ORF">DK427_09455</name>
</gene>